<dbReference type="Proteomes" id="UP000095283">
    <property type="component" value="Unplaced"/>
</dbReference>
<name>A0A1I7X681_HETBA</name>
<evidence type="ECO:0000256" key="1">
    <source>
        <dbReference type="SAM" id="MobiDB-lite"/>
    </source>
</evidence>
<evidence type="ECO:0000313" key="3">
    <source>
        <dbReference type="WBParaSite" id="Hba_12985"/>
    </source>
</evidence>
<dbReference type="SUPFAM" id="SSF56112">
    <property type="entry name" value="Protein kinase-like (PK-like)"/>
    <property type="match status" value="1"/>
</dbReference>
<proteinExistence type="predicted"/>
<accession>A0A1I7X681</accession>
<evidence type="ECO:0000313" key="2">
    <source>
        <dbReference type="Proteomes" id="UP000095283"/>
    </source>
</evidence>
<dbReference type="WBParaSite" id="Hba_12985">
    <property type="protein sequence ID" value="Hba_12985"/>
    <property type="gene ID" value="Hba_12985"/>
</dbReference>
<dbReference type="Gene3D" id="1.10.510.10">
    <property type="entry name" value="Transferase(Phosphotransferase) domain 1"/>
    <property type="match status" value="1"/>
</dbReference>
<sequence>MYRKFRKGGSDKSSSEDSDDSKPTSTQSNMRFPSKKILSSNHQGKRIRMLVGDFGLACVDSDTVVNFAPHRSREPSMIKRNTSIQVCHSVGVGTSTYSAPEQLQSTDYGPAVSTETKRTIITCTFFFL</sequence>
<reference evidence="3" key="1">
    <citation type="submission" date="2016-11" db="UniProtKB">
        <authorList>
            <consortium name="WormBaseParasite"/>
        </authorList>
    </citation>
    <scope>IDENTIFICATION</scope>
</reference>
<keyword evidence="2" id="KW-1185">Reference proteome</keyword>
<feature type="region of interest" description="Disordered" evidence="1">
    <location>
        <begin position="1"/>
        <end position="41"/>
    </location>
</feature>
<dbReference type="AlphaFoldDB" id="A0A1I7X681"/>
<protein>
    <submittedName>
        <fullName evidence="3">PID domain-containing protein</fullName>
    </submittedName>
</protein>
<organism evidence="2 3">
    <name type="scientific">Heterorhabditis bacteriophora</name>
    <name type="common">Entomopathogenic nematode worm</name>
    <dbReference type="NCBI Taxonomy" id="37862"/>
    <lineage>
        <taxon>Eukaryota</taxon>
        <taxon>Metazoa</taxon>
        <taxon>Ecdysozoa</taxon>
        <taxon>Nematoda</taxon>
        <taxon>Chromadorea</taxon>
        <taxon>Rhabditida</taxon>
        <taxon>Rhabditina</taxon>
        <taxon>Rhabditomorpha</taxon>
        <taxon>Strongyloidea</taxon>
        <taxon>Heterorhabditidae</taxon>
        <taxon>Heterorhabditis</taxon>
    </lineage>
</organism>
<feature type="compositionally biased region" description="Polar residues" evidence="1">
    <location>
        <begin position="23"/>
        <end position="41"/>
    </location>
</feature>
<dbReference type="InterPro" id="IPR011009">
    <property type="entry name" value="Kinase-like_dom_sf"/>
</dbReference>